<dbReference type="PANTHER" id="PTHR44040:SF1">
    <property type="entry name" value="RETINOBLASTOMA-BINDING PROTEIN 5"/>
    <property type="match status" value="1"/>
</dbReference>
<dbReference type="FunFam" id="1.20.1150.12:FF:000001">
    <property type="entry name" value="Endoplasmic reticulum resident protein 29"/>
    <property type="match status" value="1"/>
</dbReference>
<evidence type="ECO:0000259" key="8">
    <source>
        <dbReference type="Pfam" id="PF07749"/>
    </source>
</evidence>
<evidence type="ECO:0000256" key="1">
    <source>
        <dbReference type="ARBA" id="ARBA00004123"/>
    </source>
</evidence>
<dbReference type="PROSITE" id="PS50082">
    <property type="entry name" value="WD_REPEATS_2"/>
    <property type="match status" value="1"/>
</dbReference>
<evidence type="ECO:0000313" key="11">
    <source>
        <dbReference type="EMBL" id="TGZ51006.1"/>
    </source>
</evidence>
<evidence type="ECO:0000259" key="10">
    <source>
        <dbReference type="Pfam" id="PF08385"/>
    </source>
</evidence>
<dbReference type="PROSITE" id="PS50294">
    <property type="entry name" value="WD_REPEATS_REGION"/>
    <property type="match status" value="1"/>
</dbReference>
<dbReference type="PANTHER" id="PTHR44040">
    <property type="entry name" value="RETINOBLASTOMA-BINDING PROTEIN 5"/>
    <property type="match status" value="1"/>
</dbReference>
<dbReference type="InterPro" id="IPR037850">
    <property type="entry name" value="RBBP5/Swd1"/>
</dbReference>
<dbReference type="SUPFAM" id="SSF117289">
    <property type="entry name" value="Nucleoporin domain"/>
    <property type="match status" value="1"/>
</dbReference>
<dbReference type="Pfam" id="PF07749">
    <property type="entry name" value="ERp29"/>
    <property type="match status" value="1"/>
</dbReference>
<feature type="region of interest" description="Disordered" evidence="7">
    <location>
        <begin position="526"/>
        <end position="545"/>
    </location>
</feature>
<comment type="caution">
    <text evidence="11">The sequence shown here is derived from an EMBL/GenBank/DDBJ whole genome shotgun (WGS) entry which is preliminary data.</text>
</comment>
<name>A0A4S2KNR0_9HYME</name>
<dbReference type="InterPro" id="IPR015943">
    <property type="entry name" value="WD40/YVTN_repeat-like_dom_sf"/>
</dbReference>
<dbReference type="Gene3D" id="1.20.1150.12">
    <property type="entry name" value="Endoplasmic reticulum resident protein 29, C-terminal domain"/>
    <property type="match status" value="1"/>
</dbReference>
<keyword evidence="4" id="KW-0256">Endoplasmic reticulum</keyword>
<dbReference type="SMART" id="SM00320">
    <property type="entry name" value="WD40"/>
    <property type="match status" value="5"/>
</dbReference>
<evidence type="ECO:0000259" key="9">
    <source>
        <dbReference type="Pfam" id="PF07912"/>
    </source>
</evidence>
<dbReference type="InterPro" id="IPR036356">
    <property type="entry name" value="ERp29_C_sf"/>
</dbReference>
<dbReference type="Pfam" id="PF07912">
    <property type="entry name" value="ERp29_N"/>
    <property type="match status" value="1"/>
</dbReference>
<dbReference type="InterPro" id="IPR019775">
    <property type="entry name" value="WD40_repeat_CS"/>
</dbReference>
<dbReference type="CDD" id="cd00238">
    <property type="entry name" value="ERp29c"/>
    <property type="match status" value="1"/>
</dbReference>
<evidence type="ECO:0000256" key="3">
    <source>
        <dbReference type="ARBA" id="ARBA00022737"/>
    </source>
</evidence>
<accession>A0A4S2KNR0</accession>
<feature type="domain" description="Dynein heavy chain tail" evidence="10">
    <location>
        <begin position="3"/>
        <end position="120"/>
    </location>
</feature>
<dbReference type="Pfam" id="PF00400">
    <property type="entry name" value="WD40"/>
    <property type="match status" value="2"/>
</dbReference>
<dbReference type="InterPro" id="IPR011679">
    <property type="entry name" value="ERp29_C"/>
</dbReference>
<sequence length="804" mass="91704">MIGGPKGIEYDASCRQIESLFYESLDEIKLIRDDILDVTKSRWLENMLKFRNFVMELESMVKNLIDRIFEEIKNVEEGIEAIYALQRFKHRESLRNILSRKWVQVWQIFGKEIESCSNIMILHETYYTPFQCYSEDVRMLCIKQYLEHVSHMMRDMSDWMGACAAEKCNKVGMIGGPKEMNLELLESFGQNYPEEFDGTLDCISLAVTCTFNKRGTLLAVGCNDGRIVIWDFLTRGIAKIISAHVHPVCSLSWSRNGHKLLSASTDNNVCIWDVLSGECDQKYRFPSPILKVQFHPRNLNKFLVCPMRHAAVMVDVEGTHRVIPLDEDSDLNIVASFDRRGDYVYTGNARGRVLVLDAETLSVKASYKITQGTASNTAVKSIEFARRGSCFLVNTADRVIRVYDSTEILACGKDGEPEPIQKLQDLVNKTMWKKCCFSGDGEYVCAGSARQHALYVWEKSIGNLVKILHGTKGELLLDVVWHPVRPIIASISSGVVSIWAQNQVENWSAFAPDFKELDENVEYEERESEFDLSDEDKSVVQGEEAQDEEIDVDVASIDRVAAFCSSDEETEDIGSLQFLPISPDVEDSEDNQVIPRFKAALVKFDVAFPYGGKHEQYATVAADTKDSQDLLIATVGVKDFGNKDNSDLAQRYNIKKDDFPVVLLFVQGKSTPIRFTPERDSDFTGEYLKRFIRSRSRVYLGLPGCVERLDRLAEEFKAAGEQDRQEILKKARIFEETLPEEQREAAKIYVKTMEKILERGDVFVQTEETRVQGLLYRGKLSDQKKRTMEERRNILQSFSARDEL</sequence>
<dbReference type="InterPro" id="IPR036249">
    <property type="entry name" value="Thioredoxin-like_sf"/>
</dbReference>
<evidence type="ECO:0000256" key="7">
    <source>
        <dbReference type="SAM" id="MobiDB-lite"/>
    </source>
</evidence>
<dbReference type="PROSITE" id="PS00678">
    <property type="entry name" value="WD_REPEATS_1"/>
    <property type="match status" value="1"/>
</dbReference>
<reference evidence="11 12" key="1">
    <citation type="journal article" date="2019" name="Philos. Trans. R. Soc. Lond., B, Biol. Sci.">
        <title>Ant behaviour and brain gene expression of defending hosts depend on the ecological success of the intruding social parasite.</title>
        <authorList>
            <person name="Kaur R."/>
            <person name="Stoldt M."/>
            <person name="Jongepier E."/>
            <person name="Feldmeyer B."/>
            <person name="Menzel F."/>
            <person name="Bornberg-Bauer E."/>
            <person name="Foitzik S."/>
        </authorList>
    </citation>
    <scope>NUCLEOTIDE SEQUENCE [LARGE SCALE GENOMIC DNA]</scope>
    <source>
        <tissue evidence="11">Whole body</tissue>
    </source>
</reference>
<feature type="domain" description="ERp29 N-terminal" evidence="9">
    <location>
        <begin position="586"/>
        <end position="703"/>
    </location>
</feature>
<dbReference type="Gene3D" id="3.40.30.10">
    <property type="entry name" value="Glutaredoxin"/>
    <property type="match status" value="1"/>
</dbReference>
<keyword evidence="3" id="KW-0677">Repeat</keyword>
<dbReference type="STRING" id="300112.A0A4S2KNR0"/>
<evidence type="ECO:0000256" key="5">
    <source>
        <dbReference type="ARBA" id="ARBA00023242"/>
    </source>
</evidence>
<keyword evidence="5" id="KW-0539">Nucleus</keyword>
<dbReference type="Proteomes" id="UP000310200">
    <property type="component" value="Unassembled WGS sequence"/>
</dbReference>
<dbReference type="GO" id="GO:0005788">
    <property type="term" value="C:endoplasmic reticulum lumen"/>
    <property type="evidence" value="ECO:0007669"/>
    <property type="project" value="InterPro"/>
</dbReference>
<protein>
    <submittedName>
        <fullName evidence="11">Retinoblastoma-binding protein 5</fullName>
    </submittedName>
</protein>
<gene>
    <name evidence="11" type="ORF">DBV15_00769</name>
</gene>
<dbReference type="InterPro" id="IPR001680">
    <property type="entry name" value="WD40_rpt"/>
</dbReference>
<keyword evidence="2 6" id="KW-0853">WD repeat</keyword>
<evidence type="ECO:0000256" key="4">
    <source>
        <dbReference type="ARBA" id="ARBA00022824"/>
    </source>
</evidence>
<feature type="domain" description="Endoplasmic reticulum resident protein 29 C-terminal" evidence="8">
    <location>
        <begin position="704"/>
        <end position="798"/>
    </location>
</feature>
<dbReference type="InterPro" id="IPR012883">
    <property type="entry name" value="ERp29_N"/>
</dbReference>
<evidence type="ECO:0000313" key="12">
    <source>
        <dbReference type="Proteomes" id="UP000310200"/>
    </source>
</evidence>
<dbReference type="EMBL" id="QBLH01001803">
    <property type="protein sequence ID" value="TGZ51006.1"/>
    <property type="molecule type" value="Genomic_DNA"/>
</dbReference>
<dbReference type="SUPFAM" id="SSF47933">
    <property type="entry name" value="ERP29 C domain-like"/>
    <property type="match status" value="1"/>
</dbReference>
<dbReference type="Gene3D" id="2.130.10.10">
    <property type="entry name" value="YVTN repeat-like/Quinoprotein amine dehydrogenase"/>
    <property type="match status" value="1"/>
</dbReference>
<dbReference type="AlphaFoldDB" id="A0A4S2KNR0"/>
<proteinExistence type="predicted"/>
<dbReference type="GO" id="GO:0048188">
    <property type="term" value="C:Set1C/COMPASS complex"/>
    <property type="evidence" value="ECO:0007669"/>
    <property type="project" value="InterPro"/>
</dbReference>
<comment type="subcellular location">
    <subcellularLocation>
        <location evidence="1">Nucleus</location>
    </subcellularLocation>
</comment>
<dbReference type="SUPFAM" id="SSF52833">
    <property type="entry name" value="Thioredoxin-like"/>
    <property type="match status" value="1"/>
</dbReference>
<evidence type="ECO:0000256" key="6">
    <source>
        <dbReference type="PROSITE-ProRule" id="PRU00221"/>
    </source>
</evidence>
<evidence type="ECO:0000256" key="2">
    <source>
        <dbReference type="ARBA" id="ARBA00022574"/>
    </source>
</evidence>
<dbReference type="Pfam" id="PF08385">
    <property type="entry name" value="DHC_N1"/>
    <property type="match status" value="1"/>
</dbReference>
<organism evidence="11 12">
    <name type="scientific">Temnothorax longispinosus</name>
    <dbReference type="NCBI Taxonomy" id="300112"/>
    <lineage>
        <taxon>Eukaryota</taxon>
        <taxon>Metazoa</taxon>
        <taxon>Ecdysozoa</taxon>
        <taxon>Arthropoda</taxon>
        <taxon>Hexapoda</taxon>
        <taxon>Insecta</taxon>
        <taxon>Pterygota</taxon>
        <taxon>Neoptera</taxon>
        <taxon>Endopterygota</taxon>
        <taxon>Hymenoptera</taxon>
        <taxon>Apocrita</taxon>
        <taxon>Aculeata</taxon>
        <taxon>Formicoidea</taxon>
        <taxon>Formicidae</taxon>
        <taxon>Myrmicinae</taxon>
        <taxon>Temnothorax</taxon>
    </lineage>
</organism>
<keyword evidence="12" id="KW-1185">Reference proteome</keyword>
<dbReference type="GO" id="GO:0009306">
    <property type="term" value="P:protein secretion"/>
    <property type="evidence" value="ECO:0007669"/>
    <property type="project" value="InterPro"/>
</dbReference>
<dbReference type="InterPro" id="IPR013594">
    <property type="entry name" value="Dynein_heavy_tail"/>
</dbReference>
<feature type="repeat" description="WD" evidence="6">
    <location>
        <begin position="241"/>
        <end position="282"/>
    </location>
</feature>